<keyword evidence="2" id="KW-0732">Signal</keyword>
<organism evidence="3 4">
    <name type="scientific">Flectobacillus rivi</name>
    <dbReference type="NCBI Taxonomy" id="2984209"/>
    <lineage>
        <taxon>Bacteria</taxon>
        <taxon>Pseudomonadati</taxon>
        <taxon>Bacteroidota</taxon>
        <taxon>Cytophagia</taxon>
        <taxon>Cytophagales</taxon>
        <taxon>Flectobacillaceae</taxon>
        <taxon>Flectobacillus</taxon>
    </lineage>
</organism>
<dbReference type="Pfam" id="PF07494">
    <property type="entry name" value="Reg_prop"/>
    <property type="match status" value="5"/>
</dbReference>
<dbReference type="InterPro" id="IPR011110">
    <property type="entry name" value="Reg_prop"/>
</dbReference>
<gene>
    <name evidence="3" type="ORF">QM481_05600</name>
</gene>
<evidence type="ECO:0000313" key="4">
    <source>
        <dbReference type="Proteomes" id="UP001225761"/>
    </source>
</evidence>
<dbReference type="PANTHER" id="PTHR43547:SF2">
    <property type="entry name" value="HYBRID SIGNAL TRANSDUCTION HISTIDINE KINASE C"/>
    <property type="match status" value="1"/>
</dbReference>
<dbReference type="Proteomes" id="UP001225761">
    <property type="component" value="Unassembled WGS sequence"/>
</dbReference>
<evidence type="ECO:0000256" key="2">
    <source>
        <dbReference type="SAM" id="SignalP"/>
    </source>
</evidence>
<dbReference type="RefSeq" id="WP_283380987.1">
    <property type="nucleotide sequence ID" value="NZ_JASHIE010000003.1"/>
</dbReference>
<accession>A0ABT6YYN9</accession>
<keyword evidence="1" id="KW-0597">Phosphoprotein</keyword>
<comment type="caution">
    <text evidence="3">The sequence shown here is derived from an EMBL/GenBank/DDBJ whole genome shotgun (WGS) entry which is preliminary data.</text>
</comment>
<dbReference type="InterPro" id="IPR015943">
    <property type="entry name" value="WD40/YVTN_repeat-like_dom_sf"/>
</dbReference>
<evidence type="ECO:0000256" key="1">
    <source>
        <dbReference type="ARBA" id="ARBA00022553"/>
    </source>
</evidence>
<reference evidence="3 4" key="1">
    <citation type="submission" date="2023-05" db="EMBL/GenBank/DDBJ databases">
        <title>Novel species of genus Flectobacillus isolated from stream in China.</title>
        <authorList>
            <person name="Lu H."/>
        </authorList>
    </citation>
    <scope>NUCLEOTIDE SEQUENCE [LARGE SCALE GENOMIC DNA]</scope>
    <source>
        <strain evidence="3 4">LFS242W</strain>
    </source>
</reference>
<protein>
    <submittedName>
        <fullName evidence="3">Two-component regulator propeller domain-containing protein</fullName>
    </submittedName>
</protein>
<feature type="signal peptide" evidence="2">
    <location>
        <begin position="1"/>
        <end position="20"/>
    </location>
</feature>
<dbReference type="PANTHER" id="PTHR43547">
    <property type="entry name" value="TWO-COMPONENT HISTIDINE KINASE"/>
    <property type="match status" value="1"/>
</dbReference>
<evidence type="ECO:0000313" key="3">
    <source>
        <dbReference type="EMBL" id="MDI9873991.1"/>
    </source>
</evidence>
<dbReference type="Gene3D" id="2.130.10.10">
    <property type="entry name" value="YVTN repeat-like/Quinoprotein amine dehydrogenase"/>
    <property type="match status" value="2"/>
</dbReference>
<proteinExistence type="predicted"/>
<keyword evidence="4" id="KW-1185">Reference proteome</keyword>
<feature type="chain" id="PRO_5046156827" evidence="2">
    <location>
        <begin position="21"/>
        <end position="367"/>
    </location>
</feature>
<name>A0ABT6YYN9_9BACT</name>
<sequence length="367" mass="42036">MNIKLRWQYVFILSCSLWIAATISYSSQSQSSKENKEAQAKSNIQLSKNGGGTIRLKYTTGIRAILEDSKGNIWFGSYNEGACLLHDGKLQYFTTANGLSNNQVRNIYEDKNGYIWFECGKGLSFYDGQKLTVYRDRNYDFTQQWKLAKNDLWFKGDEIEGYNNLEKNPGVYQYDGNKLFYRTFPITQKSNDEIRFTYAVSTEFVKGKNGRLWLGTYGSVIGYNGMYFTIIDQKMAGTSLHIRSIMEDSKGNLWIGNNGIGILKYDGKKIINFTEIHKLKTEDTNGNSLERVFSIGEDTSGNIWFGTVGSGVWRYDGKSVKNFTEKDGLESNHIWRIYQSKHGELWFGGASPSGVYRFNGHSFERKY</sequence>
<dbReference type="EMBL" id="JASHIE010000003">
    <property type="protein sequence ID" value="MDI9873991.1"/>
    <property type="molecule type" value="Genomic_DNA"/>
</dbReference>
<dbReference type="SUPFAM" id="SSF63829">
    <property type="entry name" value="Calcium-dependent phosphotriesterase"/>
    <property type="match status" value="1"/>
</dbReference>